<proteinExistence type="inferred from homology"/>
<dbReference type="Gene3D" id="1.10.10.10">
    <property type="entry name" value="Winged helix-like DNA-binding domain superfamily/Winged helix DNA-binding domain"/>
    <property type="match status" value="1"/>
</dbReference>
<dbReference type="GO" id="GO:0005634">
    <property type="term" value="C:nucleus"/>
    <property type="evidence" value="ECO:0007669"/>
    <property type="project" value="UniProtKB-SubCell"/>
</dbReference>
<evidence type="ECO:0000313" key="8">
    <source>
        <dbReference type="Proteomes" id="UP000030854"/>
    </source>
</evidence>
<dbReference type="InterPro" id="IPR000232">
    <property type="entry name" value="HSF_DNA-bd"/>
</dbReference>
<dbReference type="STRING" id="52586.A0A0B1P1R8"/>
<comment type="subcellular location">
    <subcellularLocation>
        <location evidence="1">Nucleus</location>
    </subcellularLocation>
</comment>
<gene>
    <name evidence="7" type="ORF">EV44_g0556</name>
</gene>
<feature type="compositionally biased region" description="Polar residues" evidence="5">
    <location>
        <begin position="1"/>
        <end position="10"/>
    </location>
</feature>
<evidence type="ECO:0000256" key="1">
    <source>
        <dbReference type="ARBA" id="ARBA00004123"/>
    </source>
</evidence>
<feature type="compositionally biased region" description="Polar residues" evidence="5">
    <location>
        <begin position="298"/>
        <end position="311"/>
    </location>
</feature>
<feature type="compositionally biased region" description="Polar residues" evidence="5">
    <location>
        <begin position="458"/>
        <end position="483"/>
    </location>
</feature>
<dbReference type="PANTHER" id="PTHR10015:SF396">
    <property type="entry name" value="FLOCCULATION SUPPRESSION PROTEIN"/>
    <property type="match status" value="1"/>
</dbReference>
<feature type="compositionally biased region" description="Polar residues" evidence="5">
    <location>
        <begin position="20"/>
        <end position="47"/>
    </location>
</feature>
<dbReference type="SMART" id="SM00415">
    <property type="entry name" value="HSF"/>
    <property type="match status" value="1"/>
</dbReference>
<accession>A0A0B1P1R8</accession>
<feature type="compositionally biased region" description="Basic and acidic residues" evidence="5">
    <location>
        <begin position="509"/>
        <end position="523"/>
    </location>
</feature>
<comment type="similarity">
    <text evidence="4">Belongs to the HSF family.</text>
</comment>
<feature type="region of interest" description="Disordered" evidence="5">
    <location>
        <begin position="291"/>
        <end position="322"/>
    </location>
</feature>
<evidence type="ECO:0000256" key="4">
    <source>
        <dbReference type="RuleBase" id="RU004020"/>
    </source>
</evidence>
<protein>
    <submittedName>
        <fullName evidence="7">Putative flocculation suppression protein</fullName>
    </submittedName>
</protein>
<dbReference type="Proteomes" id="UP000030854">
    <property type="component" value="Unassembled WGS sequence"/>
</dbReference>
<dbReference type="GO" id="GO:0003700">
    <property type="term" value="F:DNA-binding transcription factor activity"/>
    <property type="evidence" value="ECO:0007669"/>
    <property type="project" value="InterPro"/>
</dbReference>
<dbReference type="InterPro" id="IPR036388">
    <property type="entry name" value="WH-like_DNA-bd_sf"/>
</dbReference>
<feature type="region of interest" description="Disordered" evidence="5">
    <location>
        <begin position="1"/>
        <end position="56"/>
    </location>
</feature>
<dbReference type="SUPFAM" id="SSF46785">
    <property type="entry name" value="Winged helix' DNA-binding domain"/>
    <property type="match status" value="1"/>
</dbReference>
<feature type="domain" description="HSF-type DNA-binding" evidence="6">
    <location>
        <begin position="103"/>
        <end position="127"/>
    </location>
</feature>
<dbReference type="Pfam" id="PF00447">
    <property type="entry name" value="HSF_DNA-bind"/>
    <property type="match status" value="1"/>
</dbReference>
<evidence type="ECO:0000259" key="6">
    <source>
        <dbReference type="PROSITE" id="PS00434"/>
    </source>
</evidence>
<dbReference type="EMBL" id="JNVN01002252">
    <property type="protein sequence ID" value="KHJ32188.1"/>
    <property type="molecule type" value="Genomic_DNA"/>
</dbReference>
<comment type="caution">
    <text evidence="7">The sequence shown here is derived from an EMBL/GenBank/DDBJ whole genome shotgun (WGS) entry which is preliminary data.</text>
</comment>
<evidence type="ECO:0000256" key="5">
    <source>
        <dbReference type="SAM" id="MobiDB-lite"/>
    </source>
</evidence>
<evidence type="ECO:0000256" key="2">
    <source>
        <dbReference type="ARBA" id="ARBA00023125"/>
    </source>
</evidence>
<evidence type="ECO:0000256" key="3">
    <source>
        <dbReference type="ARBA" id="ARBA00023242"/>
    </source>
</evidence>
<dbReference type="AlphaFoldDB" id="A0A0B1P1R8"/>
<dbReference type="GO" id="GO:0043565">
    <property type="term" value="F:sequence-specific DNA binding"/>
    <property type="evidence" value="ECO:0007669"/>
    <property type="project" value="InterPro"/>
</dbReference>
<dbReference type="InterPro" id="IPR036390">
    <property type="entry name" value="WH_DNA-bd_sf"/>
</dbReference>
<dbReference type="HOGENOM" id="CLU_031225_0_0_1"/>
<organism evidence="7 8">
    <name type="scientific">Uncinula necator</name>
    <name type="common">Grape powdery mildew</name>
    <dbReference type="NCBI Taxonomy" id="52586"/>
    <lineage>
        <taxon>Eukaryota</taxon>
        <taxon>Fungi</taxon>
        <taxon>Dikarya</taxon>
        <taxon>Ascomycota</taxon>
        <taxon>Pezizomycotina</taxon>
        <taxon>Leotiomycetes</taxon>
        <taxon>Erysiphales</taxon>
        <taxon>Erysiphaceae</taxon>
        <taxon>Erysiphe</taxon>
    </lineage>
</organism>
<reference evidence="7 8" key="1">
    <citation type="journal article" date="2014" name="BMC Genomics">
        <title>Adaptive genomic structural variation in the grape powdery mildew pathogen, Erysiphe necator.</title>
        <authorList>
            <person name="Jones L."/>
            <person name="Riaz S."/>
            <person name="Morales-Cruz A."/>
            <person name="Amrine K.C."/>
            <person name="McGuire B."/>
            <person name="Gubler W.D."/>
            <person name="Walker M.A."/>
            <person name="Cantu D."/>
        </authorList>
    </citation>
    <scope>NUCLEOTIDE SEQUENCE [LARGE SCALE GENOMIC DNA]</scope>
    <source>
        <strain evidence="8">c</strain>
    </source>
</reference>
<keyword evidence="8" id="KW-1185">Reference proteome</keyword>
<dbReference type="PANTHER" id="PTHR10015">
    <property type="entry name" value="HEAT SHOCK TRANSCRIPTION FACTOR"/>
    <property type="match status" value="1"/>
</dbReference>
<dbReference type="FunFam" id="1.10.10.10:FF:000229">
    <property type="entry name" value="HSF-type DNA-binding domain protein"/>
    <property type="match status" value="1"/>
</dbReference>
<dbReference type="PRINTS" id="PR00056">
    <property type="entry name" value="HSFDOMAIN"/>
</dbReference>
<keyword evidence="3" id="KW-0539">Nucleus</keyword>
<dbReference type="PROSITE" id="PS00434">
    <property type="entry name" value="HSF_DOMAIN"/>
    <property type="match status" value="1"/>
</dbReference>
<dbReference type="OMA" id="SALWEFK"/>
<feature type="region of interest" description="Disordered" evidence="5">
    <location>
        <begin position="413"/>
        <end position="531"/>
    </location>
</feature>
<keyword evidence="2" id="KW-0238">DNA-binding</keyword>
<sequence length="531" mass="59883">MDVAALSTTLMAPPARVSPENDSNGINDVINDQTVSGDQNQSCNLSGPSAPAVGSQQPKVVQTAFIHKLYNMLEDPSMQHLITWSETEDSFVMSPSNDFAKVLSQYFKHTNISSFVRQLNMYGFHKVSDVFQTGSPESPLWEFKHGNGNFKRGDLIGLREIKRRASRHALVHRDSYSAPKPSPPQSGATAEVTHSQQMQAHDTIEPRILSLEHTICEMYALLHRIEENSQIVHVRNQYVLEALSRSLQLNHEMSKAILSMIPNSELPIYRDVANMQVEVQRQADLIQSLDEATESRSRFSNTPPENFSISPRQEPPEDSRRSQGIAISSRHNFNRQPVHSHFPTVQARIEPTRINNPQSSPSTVRLHSPYPNPVYPYVNSLPNTSPPTNIMRRHTSADIRNLYGWQTNSHSNGARQDILHKSSSPKHGQVSIKEEQRIRDSFSTYSMSKKSPHRNLENTRLTTPPPSMNSLSGDHLNNWSWSSGKDKSGISGPPTRRGSMAHILNPTDTAERNEDHEEDSRGDNRKRKRVH</sequence>
<evidence type="ECO:0000313" key="7">
    <source>
        <dbReference type="EMBL" id="KHJ32188.1"/>
    </source>
</evidence>
<feature type="region of interest" description="Disordered" evidence="5">
    <location>
        <begin position="170"/>
        <end position="191"/>
    </location>
</feature>
<name>A0A0B1P1R8_UNCNE</name>